<dbReference type="SUPFAM" id="SSF53756">
    <property type="entry name" value="UDP-Glycosyltransferase/glycogen phosphorylase"/>
    <property type="match status" value="1"/>
</dbReference>
<evidence type="ECO:0000256" key="2">
    <source>
        <dbReference type="ARBA" id="ARBA00022679"/>
    </source>
</evidence>
<dbReference type="PANTHER" id="PTHR48043:SF145">
    <property type="entry name" value="FI06409P-RELATED"/>
    <property type="match status" value="1"/>
</dbReference>
<dbReference type="RefSeq" id="WP_120699847.1">
    <property type="nucleotide sequence ID" value="NZ_RBDX01000033.1"/>
</dbReference>
<dbReference type="OrthoDB" id="764352at2"/>
<gene>
    <name evidence="4" type="ORF">D7318_27050</name>
    <name evidence="3" type="ORF">D7319_27645</name>
</gene>
<dbReference type="PANTHER" id="PTHR48043">
    <property type="entry name" value="EG:EG0003.4 PROTEIN-RELATED"/>
    <property type="match status" value="1"/>
</dbReference>
<dbReference type="Proteomes" id="UP000268652">
    <property type="component" value="Unassembled WGS sequence"/>
</dbReference>
<dbReference type="InterPro" id="IPR050271">
    <property type="entry name" value="UDP-glycosyltransferase"/>
</dbReference>
<dbReference type="EMBL" id="RBDY01000031">
    <property type="protein sequence ID" value="RKN15631.1"/>
    <property type="molecule type" value="Genomic_DNA"/>
</dbReference>
<dbReference type="Proteomes" id="UP000275024">
    <property type="component" value="Unassembled WGS sequence"/>
</dbReference>
<protein>
    <submittedName>
        <fullName evidence="3">Glycosyltransferase</fullName>
    </submittedName>
</protein>
<evidence type="ECO:0000313" key="4">
    <source>
        <dbReference type="EMBL" id="RKN15631.1"/>
    </source>
</evidence>
<reference evidence="5 6" key="1">
    <citation type="submission" date="2018-09" db="EMBL/GenBank/DDBJ databases">
        <title>Streptomyces sp. nov. DS1-2, an endophytic actinomycete isolated from roots of Dendrobium scabrilingue.</title>
        <authorList>
            <person name="Kuncharoen N."/>
            <person name="Kudo T."/>
            <person name="Ohkuma M."/>
            <person name="Yuki M."/>
            <person name="Tanasupawat S."/>
        </authorList>
    </citation>
    <scope>NUCLEOTIDE SEQUENCE [LARGE SCALE GENOMIC DNA]</scope>
    <source>
        <strain evidence="3 6">AZ1-7</strain>
        <strain evidence="4 5">DS1-2</strain>
    </source>
</reference>
<organism evidence="3 6">
    <name type="scientific">Streptomyces radicis</name>
    <dbReference type="NCBI Taxonomy" id="1750517"/>
    <lineage>
        <taxon>Bacteria</taxon>
        <taxon>Bacillati</taxon>
        <taxon>Actinomycetota</taxon>
        <taxon>Actinomycetes</taxon>
        <taxon>Kitasatosporales</taxon>
        <taxon>Streptomycetaceae</taxon>
        <taxon>Streptomyces</taxon>
    </lineage>
</organism>
<evidence type="ECO:0000313" key="5">
    <source>
        <dbReference type="Proteomes" id="UP000268652"/>
    </source>
</evidence>
<evidence type="ECO:0000256" key="1">
    <source>
        <dbReference type="ARBA" id="ARBA00022676"/>
    </source>
</evidence>
<dbReference type="Pfam" id="PF00201">
    <property type="entry name" value="UDPGT"/>
    <property type="match status" value="1"/>
</dbReference>
<sequence length="458" mass="49835">MSDHTPGAVLFCSISSRGQLNPLLTIAKELAARGRSDLWFASDATVRPDVEALGGESPIRFVDLGAPIRRVTPSLWDDAAYAATTSPSRWRGYVAFIRETLDVESFTEKYRALDAEVARVRPSLMVVDAATVYGIEVAMTRGIPFVLSVPYPLSGLFLPRLPKSYPTPFSGLPRDMTRGQRIRNRLFRARFLTLPFQRGVAKQAMAFVESRKKLGIVNPTGDVGARIDAATAIFAYSVFGLEYPFPVPDKVRMLGAVVPPLPEAPGDDGLRRWLDERESVVFMNFGTIARPSAAQITALVEVARRLGPDRAVLWKLSEAQRELLPPERLLPDNLRIESWVSSQFDVLAHPHVRAFVCHGGGNSVSEGLSFGKPMVVLPLWLDCHDLAVRVADSGAGLAVPDTGLADAAAIGDRLARVLDEPGFTERALSVGRSLREAGGAPRAAELIAEYADRVAVTV</sequence>
<evidence type="ECO:0000313" key="3">
    <source>
        <dbReference type="EMBL" id="RKN04699.1"/>
    </source>
</evidence>
<evidence type="ECO:0000313" key="6">
    <source>
        <dbReference type="Proteomes" id="UP000275024"/>
    </source>
</evidence>
<name>A0A3A9VV97_9ACTN</name>
<dbReference type="GO" id="GO:0008194">
    <property type="term" value="F:UDP-glycosyltransferase activity"/>
    <property type="evidence" value="ECO:0007669"/>
    <property type="project" value="InterPro"/>
</dbReference>
<dbReference type="CDD" id="cd03784">
    <property type="entry name" value="GT1_Gtf-like"/>
    <property type="match status" value="1"/>
</dbReference>
<comment type="caution">
    <text evidence="3">The sequence shown here is derived from an EMBL/GenBank/DDBJ whole genome shotgun (WGS) entry which is preliminary data.</text>
</comment>
<keyword evidence="1" id="KW-0328">Glycosyltransferase</keyword>
<keyword evidence="5" id="KW-1185">Reference proteome</keyword>
<keyword evidence="2 3" id="KW-0808">Transferase</keyword>
<dbReference type="InterPro" id="IPR002213">
    <property type="entry name" value="UDP_glucos_trans"/>
</dbReference>
<dbReference type="EMBL" id="RBDX01000033">
    <property type="protein sequence ID" value="RKN04699.1"/>
    <property type="molecule type" value="Genomic_DNA"/>
</dbReference>
<dbReference type="AlphaFoldDB" id="A0A3A9VV97"/>
<accession>A0A3A9VV97</accession>
<proteinExistence type="predicted"/>
<dbReference type="Gene3D" id="3.40.50.2000">
    <property type="entry name" value="Glycogen Phosphorylase B"/>
    <property type="match status" value="2"/>
</dbReference>